<dbReference type="Pfam" id="PF12833">
    <property type="entry name" value="HTH_18"/>
    <property type="match status" value="1"/>
</dbReference>
<evidence type="ECO:0000256" key="2">
    <source>
        <dbReference type="ARBA" id="ARBA00023125"/>
    </source>
</evidence>
<dbReference type="InterPro" id="IPR009057">
    <property type="entry name" value="Homeodomain-like_sf"/>
</dbReference>
<organism evidence="5 6">
    <name type="scientific">Paludibacterium purpuratum</name>
    <dbReference type="NCBI Taxonomy" id="1144873"/>
    <lineage>
        <taxon>Bacteria</taxon>
        <taxon>Pseudomonadati</taxon>
        <taxon>Pseudomonadota</taxon>
        <taxon>Betaproteobacteria</taxon>
        <taxon>Neisseriales</taxon>
        <taxon>Chromobacteriaceae</taxon>
        <taxon>Paludibacterium</taxon>
    </lineage>
</organism>
<keyword evidence="1" id="KW-0805">Transcription regulation</keyword>
<evidence type="ECO:0000256" key="3">
    <source>
        <dbReference type="ARBA" id="ARBA00023163"/>
    </source>
</evidence>
<dbReference type="PRINTS" id="PR00032">
    <property type="entry name" value="HTHARAC"/>
</dbReference>
<dbReference type="SMART" id="SM00342">
    <property type="entry name" value="HTH_ARAC"/>
    <property type="match status" value="1"/>
</dbReference>
<keyword evidence="2" id="KW-0238">DNA-binding</keyword>
<accession>A0A4V3DUR5</accession>
<proteinExistence type="predicted"/>
<dbReference type="Gene3D" id="1.10.10.60">
    <property type="entry name" value="Homeodomain-like"/>
    <property type="match status" value="1"/>
</dbReference>
<dbReference type="PROSITE" id="PS01124">
    <property type="entry name" value="HTH_ARAC_FAMILY_2"/>
    <property type="match status" value="1"/>
</dbReference>
<dbReference type="GO" id="GO:0003700">
    <property type="term" value="F:DNA-binding transcription factor activity"/>
    <property type="evidence" value="ECO:0007669"/>
    <property type="project" value="InterPro"/>
</dbReference>
<comment type="caution">
    <text evidence="5">The sequence shown here is derived from an EMBL/GenBank/DDBJ whole genome shotgun (WGS) entry which is preliminary data.</text>
</comment>
<evidence type="ECO:0000259" key="4">
    <source>
        <dbReference type="PROSITE" id="PS01124"/>
    </source>
</evidence>
<dbReference type="InterPro" id="IPR013096">
    <property type="entry name" value="Cupin_2"/>
</dbReference>
<dbReference type="InterPro" id="IPR050204">
    <property type="entry name" value="AraC_XylS_family_regulators"/>
</dbReference>
<dbReference type="PANTHER" id="PTHR46796">
    <property type="entry name" value="HTH-TYPE TRANSCRIPTIONAL ACTIVATOR RHAS-RELATED"/>
    <property type="match status" value="1"/>
</dbReference>
<dbReference type="InterPro" id="IPR018060">
    <property type="entry name" value="HTH_AraC"/>
</dbReference>
<dbReference type="SUPFAM" id="SSF46689">
    <property type="entry name" value="Homeodomain-like"/>
    <property type="match status" value="2"/>
</dbReference>
<dbReference type="PANTHER" id="PTHR46796:SF6">
    <property type="entry name" value="ARAC SUBFAMILY"/>
    <property type="match status" value="1"/>
</dbReference>
<protein>
    <submittedName>
        <fullName evidence="5">AraC family transcriptional regulator</fullName>
    </submittedName>
</protein>
<dbReference type="AlphaFoldDB" id="A0A4V3DUR5"/>
<dbReference type="SUPFAM" id="SSF51182">
    <property type="entry name" value="RmlC-like cupins"/>
    <property type="match status" value="1"/>
</dbReference>
<dbReference type="PROSITE" id="PS00041">
    <property type="entry name" value="HTH_ARAC_FAMILY_1"/>
    <property type="match status" value="1"/>
</dbReference>
<dbReference type="GO" id="GO:0043565">
    <property type="term" value="F:sequence-specific DNA binding"/>
    <property type="evidence" value="ECO:0007669"/>
    <property type="project" value="InterPro"/>
</dbReference>
<gene>
    <name evidence="5" type="ORF">DFP86_11053</name>
</gene>
<keyword evidence="3" id="KW-0804">Transcription</keyword>
<evidence type="ECO:0000313" key="5">
    <source>
        <dbReference type="EMBL" id="TDR76627.1"/>
    </source>
</evidence>
<dbReference type="InterPro" id="IPR011051">
    <property type="entry name" value="RmlC_Cupin_sf"/>
</dbReference>
<dbReference type="Pfam" id="PF07883">
    <property type="entry name" value="Cupin_2"/>
    <property type="match status" value="1"/>
</dbReference>
<dbReference type="InterPro" id="IPR020449">
    <property type="entry name" value="Tscrpt_reg_AraC-type_HTH"/>
</dbReference>
<evidence type="ECO:0000313" key="6">
    <source>
        <dbReference type="Proteomes" id="UP000295611"/>
    </source>
</evidence>
<dbReference type="Gene3D" id="2.60.120.10">
    <property type="entry name" value="Jelly Rolls"/>
    <property type="match status" value="1"/>
</dbReference>
<dbReference type="InterPro" id="IPR018062">
    <property type="entry name" value="HTH_AraC-typ_CS"/>
</dbReference>
<keyword evidence="6" id="KW-1185">Reference proteome</keyword>
<feature type="domain" description="HTH araC/xylS-type" evidence="4">
    <location>
        <begin position="128"/>
        <end position="226"/>
    </location>
</feature>
<dbReference type="EMBL" id="SNZP01000010">
    <property type="protein sequence ID" value="TDR76627.1"/>
    <property type="molecule type" value="Genomic_DNA"/>
</dbReference>
<sequence>MFRPQIELLHYGSESVSHVHGSHHQWVVGLEGALELEMAGHAYRNAAGRAVCIPAGFSHCYAGGTGNRQLVLNLPALGEPSPRQLDLPPAARELVLWAARHPLPDTSQPALAGLLLQWLAPSGFVLAPRLDRFLQTRLARPLAVVDMASACRLSPSHFHARLKAETGLSPMAYLTRMRMERAHWLLQSLHASVLDVALQVGYQSASAFSAAYRQHYGYPPGQGRARVRRS</sequence>
<dbReference type="InterPro" id="IPR014710">
    <property type="entry name" value="RmlC-like_jellyroll"/>
</dbReference>
<name>A0A4V3DUR5_9NEIS</name>
<reference evidence="5 6" key="1">
    <citation type="submission" date="2019-03" db="EMBL/GenBank/DDBJ databases">
        <title>Genomic Encyclopedia of Type Strains, Phase III (KMG-III): the genomes of soil and plant-associated and newly described type strains.</title>
        <authorList>
            <person name="Whitman W."/>
        </authorList>
    </citation>
    <scope>NUCLEOTIDE SEQUENCE [LARGE SCALE GENOMIC DNA]</scope>
    <source>
        <strain evidence="5 6">CECT 8976</strain>
    </source>
</reference>
<dbReference type="Proteomes" id="UP000295611">
    <property type="component" value="Unassembled WGS sequence"/>
</dbReference>
<evidence type="ECO:0000256" key="1">
    <source>
        <dbReference type="ARBA" id="ARBA00023015"/>
    </source>
</evidence>